<organism evidence="6 7">
    <name type="scientific">Panacibacter microcysteis</name>
    <dbReference type="NCBI Taxonomy" id="2793269"/>
    <lineage>
        <taxon>Bacteria</taxon>
        <taxon>Pseudomonadati</taxon>
        <taxon>Bacteroidota</taxon>
        <taxon>Chitinophagia</taxon>
        <taxon>Chitinophagales</taxon>
        <taxon>Chitinophagaceae</taxon>
        <taxon>Panacibacter</taxon>
    </lineage>
</organism>
<reference evidence="6" key="1">
    <citation type="submission" date="2020-11" db="EMBL/GenBank/DDBJ databases">
        <title>Bacterial whole genome sequence for Panacibacter sp. DH6.</title>
        <authorList>
            <person name="Le V."/>
            <person name="Ko S."/>
            <person name="Ahn C.-Y."/>
            <person name="Oh H.-M."/>
        </authorList>
    </citation>
    <scope>NUCLEOTIDE SEQUENCE</scope>
    <source>
        <strain evidence="6">DH6</strain>
    </source>
</reference>
<evidence type="ECO:0000256" key="5">
    <source>
        <dbReference type="HAMAP-Rule" id="MF_00601"/>
    </source>
</evidence>
<comment type="subcellular location">
    <subcellularLocation>
        <location evidence="5">Bacterial microcompartment</location>
    </subcellularLocation>
</comment>
<dbReference type="InterPro" id="IPR009246">
    <property type="entry name" value="EutC"/>
</dbReference>
<dbReference type="PIRSF" id="PIRSF018982">
    <property type="entry name" value="EutC"/>
    <property type="match status" value="1"/>
</dbReference>
<feature type="binding site" evidence="5">
    <location>
        <position position="181"/>
    </location>
    <ligand>
        <name>adenosylcob(III)alamin</name>
        <dbReference type="ChEBI" id="CHEBI:18408"/>
    </ligand>
</feature>
<dbReference type="Gene3D" id="1.10.30.40">
    <property type="entry name" value="Ethanolamine ammonia-lyase light chain (EutC), N-terminal domain"/>
    <property type="match status" value="1"/>
</dbReference>
<evidence type="ECO:0000256" key="4">
    <source>
        <dbReference type="ARBA" id="ARBA00024446"/>
    </source>
</evidence>
<accession>A0A931H016</accession>
<evidence type="ECO:0000256" key="1">
    <source>
        <dbReference type="ARBA" id="ARBA00022628"/>
    </source>
</evidence>
<proteinExistence type="inferred from homology"/>
<keyword evidence="1 5" id="KW-0846">Cobalamin</keyword>
<comment type="cofactor">
    <cofactor evidence="5">
        <name>adenosylcob(III)alamin</name>
        <dbReference type="ChEBI" id="CHEBI:18408"/>
    </cofactor>
    <text evidence="5">Binds between the large and small subunits.</text>
</comment>
<dbReference type="EMBL" id="JADWYR010000003">
    <property type="protein sequence ID" value="MBG9378499.1"/>
    <property type="molecule type" value="Genomic_DNA"/>
</dbReference>
<comment type="function">
    <text evidence="5">Catalyzes the deamination of various vicinal amino-alcohols to oxo compounds. Allows this organism to utilize ethanolamine as the sole source of nitrogen and carbon in the presence of external vitamin B12.</text>
</comment>
<dbReference type="EC" id="4.3.1.7" evidence="5"/>
<dbReference type="InterPro" id="IPR042255">
    <property type="entry name" value="EutC_N"/>
</dbReference>
<dbReference type="NCBIfam" id="NF003971">
    <property type="entry name" value="PRK05465.1"/>
    <property type="match status" value="1"/>
</dbReference>
<feature type="binding site" evidence="5">
    <location>
        <position position="210"/>
    </location>
    <ligand>
        <name>adenosylcob(III)alamin</name>
        <dbReference type="ChEBI" id="CHEBI:18408"/>
    </ligand>
</feature>
<gene>
    <name evidence="5 6" type="primary">eutC</name>
    <name evidence="6" type="ORF">I5907_19840</name>
</gene>
<dbReference type="InterPro" id="IPR042251">
    <property type="entry name" value="EutC_C"/>
</dbReference>
<evidence type="ECO:0000313" key="6">
    <source>
        <dbReference type="EMBL" id="MBG9378499.1"/>
    </source>
</evidence>
<comment type="pathway">
    <text evidence="5">Amine and polyamine degradation; ethanolamine degradation.</text>
</comment>
<keyword evidence="2 5" id="KW-0456">Lyase</keyword>
<dbReference type="PANTHER" id="PTHR39330">
    <property type="entry name" value="ETHANOLAMINE AMMONIA-LYASE LIGHT CHAIN"/>
    <property type="match status" value="1"/>
</dbReference>
<protein>
    <recommendedName>
        <fullName evidence="5">Ethanolamine ammonia-lyase small subunit</fullName>
        <shortName evidence="5">EAL small subunit</shortName>
        <ecNumber evidence="5">4.3.1.7</ecNumber>
    </recommendedName>
</protein>
<dbReference type="GO" id="GO:0031419">
    <property type="term" value="F:cobalamin binding"/>
    <property type="evidence" value="ECO:0007669"/>
    <property type="project" value="UniProtKB-UniRule"/>
</dbReference>
<feature type="binding site" evidence="5">
    <location>
        <position position="160"/>
    </location>
    <ligand>
        <name>adenosylcob(III)alamin</name>
        <dbReference type="ChEBI" id="CHEBI:18408"/>
    </ligand>
</feature>
<comment type="subunit">
    <text evidence="5">The basic unit is a heterodimer which dimerizes to form tetramers. The heterotetramers trimerize; 6 large subunits form a core ring with 6 small subunits projecting outwards.</text>
</comment>
<comment type="similarity">
    <text evidence="5">Belongs to the EutC family.</text>
</comment>
<sequence length="254" mass="27953">MTEPQQHITQRDEWGALRSFTAARIALGRTGVSLPVGQALDFKMAHAHARDAVFSYLEKERIFTALQMFQLPVFFIHSKASDRQSFLQRPDLGRRLDEDAVVKLKNFKSKGYDVCITIADGLSSTAVNLHAVNVLALLMPMLEKAQITVAPFCIAEQGRVAISDETGNLLRAKLSLILIGERPGLTAADSMGAYLTYCPVAGLTDEARNCISNIRPDGLGYQAAAEKMFYLVRESLRLQISGVRLKDNAGLLDL</sequence>
<comment type="caution">
    <text evidence="6">The sequence shown here is derived from an EMBL/GenBank/DDBJ whole genome shotgun (WGS) entry which is preliminary data.</text>
</comment>
<evidence type="ECO:0000256" key="3">
    <source>
        <dbReference type="ARBA" id="ARBA00023285"/>
    </source>
</evidence>
<name>A0A931H016_9BACT</name>
<dbReference type="AlphaFoldDB" id="A0A931H016"/>
<comment type="catalytic activity">
    <reaction evidence="5">
        <text>ethanolamine = acetaldehyde + NH4(+)</text>
        <dbReference type="Rhea" id="RHEA:15313"/>
        <dbReference type="ChEBI" id="CHEBI:15343"/>
        <dbReference type="ChEBI" id="CHEBI:28938"/>
        <dbReference type="ChEBI" id="CHEBI:57603"/>
        <dbReference type="EC" id="4.3.1.7"/>
    </reaction>
</comment>
<dbReference type="Pfam" id="PF05985">
    <property type="entry name" value="EutC"/>
    <property type="match status" value="1"/>
</dbReference>
<keyword evidence="3 5" id="KW-0170">Cobalt</keyword>
<dbReference type="GO" id="GO:0009350">
    <property type="term" value="C:ethanolamine ammonia-lyase complex"/>
    <property type="evidence" value="ECO:0007669"/>
    <property type="project" value="UniProtKB-UniRule"/>
</dbReference>
<dbReference type="RefSeq" id="WP_231402202.1">
    <property type="nucleotide sequence ID" value="NZ_JADWYR010000003.1"/>
</dbReference>
<keyword evidence="7" id="KW-1185">Reference proteome</keyword>
<evidence type="ECO:0000313" key="7">
    <source>
        <dbReference type="Proteomes" id="UP000628448"/>
    </source>
</evidence>
<dbReference type="GO" id="GO:0046336">
    <property type="term" value="P:ethanolamine catabolic process"/>
    <property type="evidence" value="ECO:0007669"/>
    <property type="project" value="UniProtKB-UniRule"/>
</dbReference>
<keyword evidence="4 5" id="KW-1283">Bacterial microcompartment</keyword>
<dbReference type="HAMAP" id="MF_00601">
    <property type="entry name" value="EutC"/>
    <property type="match status" value="1"/>
</dbReference>
<dbReference type="Proteomes" id="UP000628448">
    <property type="component" value="Unassembled WGS sequence"/>
</dbReference>
<dbReference type="Gene3D" id="3.40.50.11240">
    <property type="entry name" value="Ethanolamine ammonia-lyase light chain (EutC)"/>
    <property type="match status" value="1"/>
</dbReference>
<evidence type="ECO:0000256" key="2">
    <source>
        <dbReference type="ARBA" id="ARBA00023239"/>
    </source>
</evidence>
<dbReference type="PANTHER" id="PTHR39330:SF1">
    <property type="entry name" value="ETHANOLAMINE AMMONIA-LYASE SMALL SUBUNIT"/>
    <property type="match status" value="1"/>
</dbReference>
<dbReference type="GO" id="GO:0008851">
    <property type="term" value="F:ethanolamine ammonia-lyase activity"/>
    <property type="evidence" value="ECO:0007669"/>
    <property type="project" value="UniProtKB-UniRule"/>
</dbReference>
<dbReference type="GO" id="GO:0031471">
    <property type="term" value="C:ethanolamine degradation polyhedral organelle"/>
    <property type="evidence" value="ECO:0007669"/>
    <property type="project" value="UniProtKB-UniRule"/>
</dbReference>
<dbReference type="GO" id="GO:0006520">
    <property type="term" value="P:amino acid metabolic process"/>
    <property type="evidence" value="ECO:0007669"/>
    <property type="project" value="InterPro"/>
</dbReference>